<dbReference type="AlphaFoldDB" id="A0A6J7MB65"/>
<evidence type="ECO:0000313" key="2">
    <source>
        <dbReference type="EMBL" id="CAB4975673.1"/>
    </source>
</evidence>
<accession>A0A6J7MB65</accession>
<name>A0A6J7MB65_9ZZZZ</name>
<sequence>MNKDASTQAHTSTQSVIDGGRQLAELAGHLSPEDASAAMADFLSALNPIVVPVAIRAEE</sequence>
<dbReference type="EMBL" id="CAFBNE010000261">
    <property type="protein sequence ID" value="CAB4975673.1"/>
    <property type="molecule type" value="Genomic_DNA"/>
</dbReference>
<evidence type="ECO:0000256" key="1">
    <source>
        <dbReference type="SAM" id="MobiDB-lite"/>
    </source>
</evidence>
<reference evidence="2" key="1">
    <citation type="submission" date="2020-05" db="EMBL/GenBank/DDBJ databases">
        <authorList>
            <person name="Chiriac C."/>
            <person name="Salcher M."/>
            <person name="Ghai R."/>
            <person name="Kavagutti S V."/>
        </authorList>
    </citation>
    <scope>NUCLEOTIDE SEQUENCE</scope>
</reference>
<protein>
    <submittedName>
        <fullName evidence="2">Unannotated protein</fullName>
    </submittedName>
</protein>
<gene>
    <name evidence="2" type="ORF">UFOPK3772_03676</name>
</gene>
<feature type="region of interest" description="Disordered" evidence="1">
    <location>
        <begin position="1"/>
        <end position="20"/>
    </location>
</feature>
<proteinExistence type="predicted"/>
<organism evidence="2">
    <name type="scientific">freshwater metagenome</name>
    <dbReference type="NCBI Taxonomy" id="449393"/>
    <lineage>
        <taxon>unclassified sequences</taxon>
        <taxon>metagenomes</taxon>
        <taxon>ecological metagenomes</taxon>
    </lineage>
</organism>
<feature type="compositionally biased region" description="Polar residues" evidence="1">
    <location>
        <begin position="1"/>
        <end position="16"/>
    </location>
</feature>